<sequence>MIISLRGRWALVLGVSSGIGRATALALAAAGVNVAGVHFDTKAAAEGVPALIGELRGHGVRAEFFNVNAASAATRAELCPVLADLTGDAGLHVVLHSLAFGSLLPYLPRSGIAGTIVKRQLDMTLDVMAHSLVYWIQDLRGAGLLRGGAKVFAMTSAGASQALPGYGAVSAAKAALEAHVRQLACELAGHRIAVNALRAGVTLTPALRRIPGHAEFADPRTTGNPAGRLTRPEDVAEAVVLLSGTDSAWLTGNVIGVDGGELVAAGRAWNTGGEPTS</sequence>
<dbReference type="PRINTS" id="PR00081">
    <property type="entry name" value="GDHRDH"/>
</dbReference>
<comment type="similarity">
    <text evidence="1">Belongs to the short-chain dehydrogenases/reductases (SDR) family.</text>
</comment>
<keyword evidence="5" id="KW-1185">Reference proteome</keyword>
<comment type="caution">
    <text evidence="4">The sequence shown here is derived from an EMBL/GenBank/DDBJ whole genome shotgun (WGS) entry which is preliminary data.</text>
</comment>
<dbReference type="SUPFAM" id="SSF51735">
    <property type="entry name" value="NAD(P)-binding Rossmann-fold domains"/>
    <property type="match status" value="1"/>
</dbReference>
<dbReference type="Gene3D" id="3.40.50.720">
    <property type="entry name" value="NAD(P)-binding Rossmann-like Domain"/>
    <property type="match status" value="2"/>
</dbReference>
<feature type="chain" id="PRO_5046008586" evidence="3">
    <location>
        <begin position="29"/>
        <end position="277"/>
    </location>
</feature>
<dbReference type="Proteomes" id="UP001597419">
    <property type="component" value="Unassembled WGS sequence"/>
</dbReference>
<evidence type="ECO:0000313" key="5">
    <source>
        <dbReference type="Proteomes" id="UP001597419"/>
    </source>
</evidence>
<evidence type="ECO:0000256" key="3">
    <source>
        <dbReference type="SAM" id="SignalP"/>
    </source>
</evidence>
<evidence type="ECO:0000313" key="4">
    <source>
        <dbReference type="EMBL" id="MFD2462636.1"/>
    </source>
</evidence>
<dbReference type="RefSeq" id="WP_345403796.1">
    <property type="nucleotide sequence ID" value="NZ_BAABHG010000015.1"/>
</dbReference>
<dbReference type="PANTHER" id="PTHR43477">
    <property type="entry name" value="DIHYDROANTICAPSIN 7-DEHYDROGENASE"/>
    <property type="match status" value="1"/>
</dbReference>
<dbReference type="EMBL" id="JBHUKU010000017">
    <property type="protein sequence ID" value="MFD2462636.1"/>
    <property type="molecule type" value="Genomic_DNA"/>
</dbReference>
<dbReference type="CDD" id="cd05233">
    <property type="entry name" value="SDR_c"/>
    <property type="match status" value="1"/>
</dbReference>
<evidence type="ECO:0000256" key="2">
    <source>
        <dbReference type="ARBA" id="ARBA00023002"/>
    </source>
</evidence>
<evidence type="ECO:0000256" key="1">
    <source>
        <dbReference type="ARBA" id="ARBA00006484"/>
    </source>
</evidence>
<dbReference type="InterPro" id="IPR002347">
    <property type="entry name" value="SDR_fam"/>
</dbReference>
<reference evidence="5" key="1">
    <citation type="journal article" date="2019" name="Int. J. Syst. Evol. Microbiol.">
        <title>The Global Catalogue of Microorganisms (GCM) 10K type strain sequencing project: providing services to taxonomists for standard genome sequencing and annotation.</title>
        <authorList>
            <consortium name="The Broad Institute Genomics Platform"/>
            <consortium name="The Broad Institute Genome Sequencing Center for Infectious Disease"/>
            <person name="Wu L."/>
            <person name="Ma J."/>
        </authorList>
    </citation>
    <scope>NUCLEOTIDE SEQUENCE [LARGE SCALE GENOMIC DNA]</scope>
    <source>
        <strain evidence="5">CGMCC 4.7643</strain>
    </source>
</reference>
<dbReference type="PANTHER" id="PTHR43477:SF1">
    <property type="entry name" value="DIHYDROANTICAPSIN 7-DEHYDROGENASE"/>
    <property type="match status" value="1"/>
</dbReference>
<accession>A0ABW5GP60</accession>
<organism evidence="4 5">
    <name type="scientific">Amycolatopsis samaneae</name>
    <dbReference type="NCBI Taxonomy" id="664691"/>
    <lineage>
        <taxon>Bacteria</taxon>
        <taxon>Bacillati</taxon>
        <taxon>Actinomycetota</taxon>
        <taxon>Actinomycetes</taxon>
        <taxon>Pseudonocardiales</taxon>
        <taxon>Pseudonocardiaceae</taxon>
        <taxon>Amycolatopsis</taxon>
    </lineage>
</organism>
<dbReference type="InterPro" id="IPR036291">
    <property type="entry name" value="NAD(P)-bd_dom_sf"/>
</dbReference>
<keyword evidence="2" id="KW-0560">Oxidoreductase</keyword>
<gene>
    <name evidence="4" type="ORF">ACFSYJ_28775</name>
</gene>
<dbReference type="Pfam" id="PF13561">
    <property type="entry name" value="adh_short_C2"/>
    <property type="match status" value="1"/>
</dbReference>
<feature type="signal peptide" evidence="3">
    <location>
        <begin position="1"/>
        <end position="28"/>
    </location>
</feature>
<dbReference type="InterPro" id="IPR051122">
    <property type="entry name" value="SDR_DHRS6-like"/>
</dbReference>
<keyword evidence="3" id="KW-0732">Signal</keyword>
<proteinExistence type="inferred from homology"/>
<name>A0ABW5GP60_9PSEU</name>
<protein>
    <submittedName>
        <fullName evidence="4">SDR family oxidoreductase</fullName>
    </submittedName>
</protein>